<dbReference type="Pfam" id="PF01189">
    <property type="entry name" value="Methyltr_RsmB-F"/>
    <property type="match status" value="1"/>
</dbReference>
<dbReference type="RefSeq" id="WP_105040150.1">
    <property type="nucleotide sequence ID" value="NZ_PPSL01000004.1"/>
</dbReference>
<feature type="binding site" evidence="5">
    <location>
        <position position="251"/>
    </location>
    <ligand>
        <name>S-adenosyl-L-methionine</name>
        <dbReference type="ChEBI" id="CHEBI:59789"/>
    </ligand>
</feature>
<protein>
    <submittedName>
        <fullName evidence="7">RNA methyltransferase</fullName>
    </submittedName>
</protein>
<comment type="similarity">
    <text evidence="5">Belongs to the class I-like SAM-binding methyltransferase superfamily. RsmB/NOP family.</text>
</comment>
<evidence type="ECO:0000259" key="6">
    <source>
        <dbReference type="PROSITE" id="PS51686"/>
    </source>
</evidence>
<keyword evidence="2 5" id="KW-0808">Transferase</keyword>
<dbReference type="Gene3D" id="3.40.50.150">
    <property type="entry name" value="Vaccinia Virus protein VP39"/>
    <property type="match status" value="1"/>
</dbReference>
<feature type="binding site" evidence="5">
    <location>
        <position position="273"/>
    </location>
    <ligand>
        <name>S-adenosyl-L-methionine</name>
        <dbReference type="ChEBI" id="CHEBI:59789"/>
    </ligand>
</feature>
<evidence type="ECO:0000313" key="7">
    <source>
        <dbReference type="EMBL" id="PQJ10142.1"/>
    </source>
</evidence>
<reference evidence="7 8" key="1">
    <citation type="submission" date="2018-01" db="EMBL/GenBank/DDBJ databases">
        <title>A novel member of the phylum Bacteroidetes isolated from glacier ice.</title>
        <authorList>
            <person name="Liu Q."/>
            <person name="Xin Y.-H."/>
        </authorList>
    </citation>
    <scope>NUCLEOTIDE SEQUENCE [LARGE SCALE GENOMIC DNA]</scope>
    <source>
        <strain evidence="7 8">RB1R16</strain>
    </source>
</reference>
<evidence type="ECO:0000256" key="2">
    <source>
        <dbReference type="ARBA" id="ARBA00022679"/>
    </source>
</evidence>
<dbReference type="GO" id="GO:0003723">
    <property type="term" value="F:RNA binding"/>
    <property type="evidence" value="ECO:0007669"/>
    <property type="project" value="UniProtKB-UniRule"/>
</dbReference>
<dbReference type="EMBL" id="PPSL01000004">
    <property type="protein sequence ID" value="PQJ10142.1"/>
    <property type="molecule type" value="Genomic_DNA"/>
</dbReference>
<evidence type="ECO:0000256" key="4">
    <source>
        <dbReference type="ARBA" id="ARBA00022884"/>
    </source>
</evidence>
<dbReference type="PANTHER" id="PTHR22807:SF53">
    <property type="entry name" value="RIBOSOMAL RNA SMALL SUBUNIT METHYLTRANSFERASE B-RELATED"/>
    <property type="match status" value="1"/>
</dbReference>
<feature type="active site" description="Nucleophile" evidence="5">
    <location>
        <position position="326"/>
    </location>
</feature>
<dbReference type="SUPFAM" id="SSF53335">
    <property type="entry name" value="S-adenosyl-L-methionine-dependent methyltransferases"/>
    <property type="match status" value="1"/>
</dbReference>
<evidence type="ECO:0000256" key="5">
    <source>
        <dbReference type="PROSITE-ProRule" id="PRU01023"/>
    </source>
</evidence>
<gene>
    <name evidence="7" type="ORF">CJD36_015710</name>
</gene>
<dbReference type="InterPro" id="IPR001678">
    <property type="entry name" value="MeTrfase_RsmB-F_NOP2_dom"/>
</dbReference>
<organism evidence="7 8">
    <name type="scientific">Flavipsychrobacter stenotrophus</name>
    <dbReference type="NCBI Taxonomy" id="2077091"/>
    <lineage>
        <taxon>Bacteria</taxon>
        <taxon>Pseudomonadati</taxon>
        <taxon>Bacteroidota</taxon>
        <taxon>Chitinophagia</taxon>
        <taxon>Chitinophagales</taxon>
        <taxon>Chitinophagaceae</taxon>
        <taxon>Flavipsychrobacter</taxon>
    </lineage>
</organism>
<accession>A0A2S7ST78</accession>
<dbReference type="GO" id="GO:0001510">
    <property type="term" value="P:RNA methylation"/>
    <property type="evidence" value="ECO:0007669"/>
    <property type="project" value="InterPro"/>
</dbReference>
<proteinExistence type="inferred from homology"/>
<dbReference type="InterPro" id="IPR029063">
    <property type="entry name" value="SAM-dependent_MTases_sf"/>
</dbReference>
<dbReference type="CDD" id="cd02440">
    <property type="entry name" value="AdoMet_MTases"/>
    <property type="match status" value="1"/>
</dbReference>
<dbReference type="PROSITE" id="PS51686">
    <property type="entry name" value="SAM_MT_RSMB_NOP"/>
    <property type="match status" value="1"/>
</dbReference>
<dbReference type="Proteomes" id="UP000239872">
    <property type="component" value="Unassembled WGS sequence"/>
</dbReference>
<keyword evidence="3 5" id="KW-0949">S-adenosyl-L-methionine</keyword>
<dbReference type="InterPro" id="IPR049560">
    <property type="entry name" value="MeTrfase_RsmB-F_NOP2_cat"/>
</dbReference>
<sequence>MHYIWQHIRTIIDTYDGSLPLAHFLKNYCKGFPQLGSRDRRILSEMAYCWYRCEKGIEGYEVSDFEGKMQGCLRRCGNMSIVGRLLSSEGAVDHVVLENSRLFPFEIPFSEGISKDAWLSSLLVQPSLFIRIRKQKTQIVKLLEAQNIPYQFIAEDIMSLPNGAKIDALLPPIAYVVQDASSQQTAKWFQPEKHERWYDCCSGAGGKSLLLKDLEPTVQLTVTDIRQSILHNLQERIRNYGHTAPSAYVTDVTDKEKLEKTLKGKLFDNIICDAPCSGSGTWARTPEQAYFFDPLSLKRFTDLQEGIATNVAQYLKPGGRLLYITCSVFEAENENVVGRVTTNTGLQLIESKLINGVESKADSMFVAVLQKV</sequence>
<comment type="caution">
    <text evidence="5">Lacks conserved residue(s) required for the propagation of feature annotation.</text>
</comment>
<feature type="binding site" evidence="5">
    <location>
        <position position="224"/>
    </location>
    <ligand>
        <name>S-adenosyl-L-methionine</name>
        <dbReference type="ChEBI" id="CHEBI:59789"/>
    </ligand>
</feature>
<keyword evidence="4 5" id="KW-0694">RNA-binding</keyword>
<keyword evidence="8" id="KW-1185">Reference proteome</keyword>
<name>A0A2S7ST78_9BACT</name>
<keyword evidence="1 5" id="KW-0489">Methyltransferase</keyword>
<dbReference type="AlphaFoldDB" id="A0A2S7ST78"/>
<dbReference type="InterPro" id="IPR023267">
    <property type="entry name" value="RCMT"/>
</dbReference>
<dbReference type="GO" id="GO:0008173">
    <property type="term" value="F:RNA methyltransferase activity"/>
    <property type="evidence" value="ECO:0007669"/>
    <property type="project" value="InterPro"/>
</dbReference>
<dbReference type="PANTHER" id="PTHR22807">
    <property type="entry name" value="NOP2 YEAST -RELATED NOL1/NOP2/FMU SUN DOMAIN-CONTAINING"/>
    <property type="match status" value="1"/>
</dbReference>
<feature type="domain" description="SAM-dependent MTase RsmB/NOP-type" evidence="6">
    <location>
        <begin position="105"/>
        <end position="372"/>
    </location>
</feature>
<comment type="caution">
    <text evidence="7">The sequence shown here is derived from an EMBL/GenBank/DDBJ whole genome shotgun (WGS) entry which is preliminary data.</text>
</comment>
<evidence type="ECO:0000313" key="8">
    <source>
        <dbReference type="Proteomes" id="UP000239872"/>
    </source>
</evidence>
<dbReference type="OrthoDB" id="9810297at2"/>
<evidence type="ECO:0000256" key="3">
    <source>
        <dbReference type="ARBA" id="ARBA00022691"/>
    </source>
</evidence>
<dbReference type="PRINTS" id="PR02008">
    <property type="entry name" value="RCMTFAMILY"/>
</dbReference>
<evidence type="ECO:0000256" key="1">
    <source>
        <dbReference type="ARBA" id="ARBA00022603"/>
    </source>
</evidence>